<sequence>MANYLILCVNSDKTQQVEKWFARADEQDKDLLPIEVSGGKRCFYFANQGRLDKTLDGGVFKGYAINHDRQELIYSGSGATPNVNRALPGCYIRLQRDLDDLVVANDLFAQLPMIYFSEGGVVAISDSVFILTALRREFGLRNRVNLDAALSRAWIHGMGAQLMGTGTLIEGISYCTPGSKIRISGGSGRISADLEKILMPDLFSDHVTDYRDTLIKGTKRIAAVVATMPTINGAHTTVQVSGGIDSRIGLASALMQPNHEVFSFTTNKAHAEDYAAAYPLAEKFKFTYGAQKPLQHCHREQIPSWMLSSAGICDLLAAPVGTPLEPSFTIGGNGAEVYKGLFRWRPISAMTPDKVGHVAGIQRRKEQLELPSFLHGNQFFIKHLKKLILKTKAKVGVDISEAAYRQCAQGLHSVGISPENPWASEWHYLCFKNAIDSGRFTMASLLDVRPLLQEELVGLAYSKLNPYPAPVDGSPSVVTDMLIALNPELAMMPFDDPRKNMTKEYVQERSKYLGRVEKVEPYAVVGHPTRVNSGPPGFFIKLVRERGFEGNFTHDAIKKLALAGYESVPASIRHAYEFPRFLVEKELPDRITGVSWHCKTAGKLMAFSLAD</sequence>
<accession>A0A7R6R3C4</accession>
<gene>
    <name evidence="1" type="ORF">ICHIAU1_18990</name>
</gene>
<reference evidence="2" key="1">
    <citation type="submission" date="2020-01" db="EMBL/GenBank/DDBJ databases">
        <title>Phosphoaccumulans saitamaens gen. nov., sp. nov., a polyphosphate accumulating bacterium isolated from surface river water.</title>
        <authorList>
            <person name="Watanabe K."/>
            <person name="Suda W."/>
        </authorList>
    </citation>
    <scope>NUCLEOTIDE SEQUENCE [LARGE SCALE GENOMIC DNA]</scope>
    <source>
        <strain evidence="2">ICHIAU1</strain>
    </source>
</reference>
<evidence type="ECO:0000313" key="1">
    <source>
        <dbReference type="EMBL" id="BBU69616.1"/>
    </source>
</evidence>
<proteinExistence type="predicted"/>
<organism evidence="1 2">
    <name type="scientific">Fluviibacter phosphoraccumulans</name>
    <dbReference type="NCBI Taxonomy" id="1751046"/>
    <lineage>
        <taxon>Bacteria</taxon>
        <taxon>Pseudomonadati</taxon>
        <taxon>Pseudomonadota</taxon>
        <taxon>Betaproteobacteria</taxon>
        <taxon>Rhodocyclales</taxon>
        <taxon>Fluviibacteraceae</taxon>
        <taxon>Fluviibacter</taxon>
    </lineage>
</organism>
<dbReference type="AlphaFoldDB" id="A0A7R6R3C4"/>
<name>A0A7R6R3C4_9RHOO</name>
<dbReference type="OrthoDB" id="8335492at2"/>
<protein>
    <recommendedName>
        <fullName evidence="3">Asparagine synthetase domain-containing protein</fullName>
    </recommendedName>
</protein>
<evidence type="ECO:0000313" key="2">
    <source>
        <dbReference type="Proteomes" id="UP000463961"/>
    </source>
</evidence>
<keyword evidence="2" id="KW-1185">Reference proteome</keyword>
<dbReference type="RefSeq" id="WP_162049685.1">
    <property type="nucleotide sequence ID" value="NZ_AP022345.1"/>
</dbReference>
<evidence type="ECO:0008006" key="3">
    <source>
        <dbReference type="Google" id="ProtNLM"/>
    </source>
</evidence>
<dbReference type="Proteomes" id="UP000463961">
    <property type="component" value="Chromosome"/>
</dbReference>
<dbReference type="EMBL" id="AP022345">
    <property type="protein sequence ID" value="BBU69616.1"/>
    <property type="molecule type" value="Genomic_DNA"/>
</dbReference>